<sequence>MRKQKMSTLKKGYFYSSAAAVSMLAASMVIPGSAQAQEVQDNAPIVVTGTRIQNPGTVSASPISAIDAQEIKQQGAVNIENVLNRMPMVTPDANENVSNGADGTAKINLRNLGSNRNLILVNGQRLLPIQATDVNFIPSSLVQRIDVVTGGASAVYGSDAVSGVVNFILKDDLEGVHADAQYGFSIHHNVNSERRSLLADTGYENAPHLPIDGEKFDANIAMGTNFAEDRGNVTAYFGYRKVKPIVQSDRDVSACALDPNGDRTGYLCGGSSNNEYGLFQPLDGPNRNVRLVNTKDGNRTWVPYNNDYVYNYAPLNYFQRSDERFTAGAFAHYEVAPAAEIYGSFMFMDDHTYSQVAPSALWQGETYTINCDNPLMSASQGQQLCGSAYGSSATQDLFIGYRPVAGNARPRRDSLRHTDYRVSGGVKGEIAEGITYDTNVLYSRVLYQENYQNDIDPDKAKNALLVVDDNGTPTCQSALDGTDPSCVPLDAFAYGAISEEAFDYIYAPTFTRGVDTETVLSGNVSADLTPYGVISPWASQGIGAVFGIEHRRETLLFEADALAQAKGTTESDGKFNVTEFYTEIQVPILEDMPFADELTVTGGYRLSDYSSIDKNISTYKVELVYAPIPDLRLRGSYNRAIRAPNISELYASQSLGNVSGNDPCAGSSPSAGLDQCIASGLTAEQYGNVPECPAETCVALGGGNPNLEPETADTYTFGMVVQPRIIPRLTLTADYFDIKVKDYISSVSAQLIINQCTQTGDPYFCGLFHRDPRSGVLFGTDGYVESTTQNTGSLKTSGIDFGLRYSVPLGQGMLALNFDGTWLNELVNEPLPGLGSYDCKGLFGPTCGQPSPAWRHQARITWSDDADLFSLSLNWRYIGGTSLTNNSDQELLTGDTYVINDKLPAYNYFDLTSSAKLTDELSMRVGINNLFDKDPPAIAQGLLYQFGNGNTYPGVYDVAGRSVFISLSADF</sequence>
<accession>A0A420EE39</accession>
<evidence type="ECO:0000256" key="1">
    <source>
        <dbReference type="ARBA" id="ARBA00004571"/>
    </source>
</evidence>
<evidence type="ECO:0000256" key="10">
    <source>
        <dbReference type="SAM" id="SignalP"/>
    </source>
</evidence>
<reference evidence="13 14" key="1">
    <citation type="submission" date="2018-09" db="EMBL/GenBank/DDBJ databases">
        <title>Altererythrobacter spongiae sp. nov., isolated from a marine sponge.</title>
        <authorList>
            <person name="Zhuang L."/>
            <person name="Luo L."/>
        </authorList>
    </citation>
    <scope>NUCLEOTIDE SEQUENCE [LARGE SCALE GENOMIC DNA]</scope>
    <source>
        <strain evidence="13 14">HN-Y73</strain>
    </source>
</reference>
<evidence type="ECO:0000313" key="14">
    <source>
        <dbReference type="Proteomes" id="UP000284395"/>
    </source>
</evidence>
<dbReference type="PANTHER" id="PTHR47234:SF2">
    <property type="entry name" value="TONB-DEPENDENT RECEPTOR"/>
    <property type="match status" value="1"/>
</dbReference>
<dbReference type="InterPro" id="IPR037066">
    <property type="entry name" value="Plug_dom_sf"/>
</dbReference>
<dbReference type="InterPro" id="IPR012910">
    <property type="entry name" value="Plug_dom"/>
</dbReference>
<keyword evidence="10" id="KW-0732">Signal</keyword>
<dbReference type="InterPro" id="IPR000531">
    <property type="entry name" value="Beta-barrel_TonB"/>
</dbReference>
<comment type="similarity">
    <text evidence="8 9">Belongs to the TonB-dependent receptor family.</text>
</comment>
<dbReference type="AlphaFoldDB" id="A0A420EE39"/>
<comment type="caution">
    <text evidence="13">The sequence shown here is derived from an EMBL/GenBank/DDBJ whole genome shotgun (WGS) entry which is preliminary data.</text>
</comment>
<evidence type="ECO:0000259" key="12">
    <source>
        <dbReference type="Pfam" id="PF07715"/>
    </source>
</evidence>
<keyword evidence="5 9" id="KW-0798">TonB box</keyword>
<dbReference type="Gene3D" id="2.170.130.10">
    <property type="entry name" value="TonB-dependent receptor, plug domain"/>
    <property type="match status" value="1"/>
</dbReference>
<dbReference type="Proteomes" id="UP000284395">
    <property type="component" value="Unassembled WGS sequence"/>
</dbReference>
<evidence type="ECO:0000256" key="5">
    <source>
        <dbReference type="ARBA" id="ARBA00023077"/>
    </source>
</evidence>
<keyword evidence="2 8" id="KW-0813">Transport</keyword>
<feature type="signal peptide" evidence="10">
    <location>
        <begin position="1"/>
        <end position="36"/>
    </location>
</feature>
<keyword evidence="13" id="KW-0675">Receptor</keyword>
<dbReference type="Pfam" id="PF00593">
    <property type="entry name" value="TonB_dep_Rec_b-barrel"/>
    <property type="match status" value="1"/>
</dbReference>
<evidence type="ECO:0000256" key="7">
    <source>
        <dbReference type="ARBA" id="ARBA00023237"/>
    </source>
</evidence>
<keyword evidence="7 8" id="KW-0998">Cell outer membrane</keyword>
<protein>
    <submittedName>
        <fullName evidence="13">TonB-dependent receptor</fullName>
    </submittedName>
</protein>
<dbReference type="GO" id="GO:0009279">
    <property type="term" value="C:cell outer membrane"/>
    <property type="evidence" value="ECO:0007669"/>
    <property type="project" value="UniProtKB-SubCell"/>
</dbReference>
<organism evidence="13 14">
    <name type="scientific">Altericroceibacterium spongiae</name>
    <dbReference type="NCBI Taxonomy" id="2320269"/>
    <lineage>
        <taxon>Bacteria</taxon>
        <taxon>Pseudomonadati</taxon>
        <taxon>Pseudomonadota</taxon>
        <taxon>Alphaproteobacteria</taxon>
        <taxon>Sphingomonadales</taxon>
        <taxon>Erythrobacteraceae</taxon>
        <taxon>Altericroceibacterium</taxon>
    </lineage>
</organism>
<comment type="subcellular location">
    <subcellularLocation>
        <location evidence="1 8">Cell outer membrane</location>
        <topology evidence="1 8">Multi-pass membrane protein</topology>
    </subcellularLocation>
</comment>
<evidence type="ECO:0000256" key="6">
    <source>
        <dbReference type="ARBA" id="ARBA00023136"/>
    </source>
</evidence>
<dbReference type="InterPro" id="IPR039426">
    <property type="entry name" value="TonB-dep_rcpt-like"/>
</dbReference>
<dbReference type="CDD" id="cd01347">
    <property type="entry name" value="ligand_gated_channel"/>
    <property type="match status" value="1"/>
</dbReference>
<dbReference type="EMBL" id="RAPF01000008">
    <property type="protein sequence ID" value="RKF18938.1"/>
    <property type="molecule type" value="Genomic_DNA"/>
</dbReference>
<feature type="domain" description="TonB-dependent receptor plug" evidence="12">
    <location>
        <begin position="60"/>
        <end position="164"/>
    </location>
</feature>
<proteinExistence type="inferred from homology"/>
<evidence type="ECO:0000256" key="2">
    <source>
        <dbReference type="ARBA" id="ARBA00022448"/>
    </source>
</evidence>
<dbReference type="Pfam" id="PF07715">
    <property type="entry name" value="Plug"/>
    <property type="match status" value="1"/>
</dbReference>
<evidence type="ECO:0000256" key="4">
    <source>
        <dbReference type="ARBA" id="ARBA00022692"/>
    </source>
</evidence>
<evidence type="ECO:0000259" key="11">
    <source>
        <dbReference type="Pfam" id="PF00593"/>
    </source>
</evidence>
<dbReference type="PROSITE" id="PS52016">
    <property type="entry name" value="TONB_DEPENDENT_REC_3"/>
    <property type="match status" value="1"/>
</dbReference>
<dbReference type="Gene3D" id="2.40.170.20">
    <property type="entry name" value="TonB-dependent receptor, beta-barrel domain"/>
    <property type="match status" value="1"/>
</dbReference>
<keyword evidence="6 8" id="KW-0472">Membrane</keyword>
<feature type="domain" description="TonB-dependent receptor-like beta-barrel" evidence="11">
    <location>
        <begin position="419"/>
        <end position="930"/>
    </location>
</feature>
<dbReference type="OrthoDB" id="7614575at2"/>
<feature type="chain" id="PRO_5019001526" evidence="10">
    <location>
        <begin position="37"/>
        <end position="971"/>
    </location>
</feature>
<evidence type="ECO:0000256" key="9">
    <source>
        <dbReference type="RuleBase" id="RU003357"/>
    </source>
</evidence>
<dbReference type="PANTHER" id="PTHR47234">
    <property type="match status" value="1"/>
</dbReference>
<keyword evidence="4 8" id="KW-0812">Transmembrane</keyword>
<dbReference type="SUPFAM" id="SSF56935">
    <property type="entry name" value="Porins"/>
    <property type="match status" value="1"/>
</dbReference>
<evidence type="ECO:0000256" key="3">
    <source>
        <dbReference type="ARBA" id="ARBA00022452"/>
    </source>
</evidence>
<keyword evidence="14" id="KW-1185">Reference proteome</keyword>
<evidence type="ECO:0000313" key="13">
    <source>
        <dbReference type="EMBL" id="RKF18938.1"/>
    </source>
</evidence>
<dbReference type="InterPro" id="IPR036942">
    <property type="entry name" value="Beta-barrel_TonB_sf"/>
</dbReference>
<keyword evidence="3 8" id="KW-1134">Transmembrane beta strand</keyword>
<gene>
    <name evidence="13" type="ORF">D6851_14170</name>
</gene>
<evidence type="ECO:0000256" key="8">
    <source>
        <dbReference type="PROSITE-ProRule" id="PRU01360"/>
    </source>
</evidence>
<name>A0A420EE39_9SPHN</name>